<keyword evidence="5" id="KW-1185">Reference proteome</keyword>
<dbReference type="InterPro" id="IPR041614">
    <property type="entry name" value="DprA_WH"/>
</dbReference>
<dbReference type="PANTHER" id="PTHR43022:SF1">
    <property type="entry name" value="PROTEIN SMF"/>
    <property type="match status" value="1"/>
</dbReference>
<dbReference type="SUPFAM" id="SSF102405">
    <property type="entry name" value="MCP/YpsA-like"/>
    <property type="match status" value="1"/>
</dbReference>
<proteinExistence type="inferred from homology"/>
<dbReference type="InterPro" id="IPR003488">
    <property type="entry name" value="DprA"/>
</dbReference>
<evidence type="ECO:0000313" key="5">
    <source>
        <dbReference type="Proteomes" id="UP001320209"/>
    </source>
</evidence>
<dbReference type="Proteomes" id="UP001320209">
    <property type="component" value="Chromosome"/>
</dbReference>
<dbReference type="NCBIfam" id="TIGR00732">
    <property type="entry name" value="dprA"/>
    <property type="match status" value="1"/>
</dbReference>
<name>A0ABM7V8U2_9PROT</name>
<dbReference type="InterPro" id="IPR036388">
    <property type="entry name" value="WH-like_DNA-bd_sf"/>
</dbReference>
<accession>A0ABM7V8U2</accession>
<protein>
    <submittedName>
        <fullName evidence="4">DNA processing protein DprA</fullName>
    </submittedName>
</protein>
<comment type="similarity">
    <text evidence="1">Belongs to the DprA/Smf family.</text>
</comment>
<feature type="domain" description="DprA winged helix" evidence="3">
    <location>
        <begin position="340"/>
        <end position="385"/>
    </location>
</feature>
<sequence length="394" mass="42729">MEQSYDEKIDWIRLARSENVGPISFFHLLRRYGSAREALDRLPSVARRSRGSLRIPSISDAEREYEAHASKGFKIISYVDTEYPDALRNIPDSPPIISVRGRTELFSGACVAIVGSRGASCAGKQMADMLARRLSAKKFVIVSGLARGIDMCAHKGSVDYGTVAVLAGGVDVVYPPENRDLYNEIAEKGAVISEAPIGTQVSATLFPRRNRIISGISWGVVVVEAGLKSGSLITVKYALEQGRQVFAVPGHPLDARSRGVNSLIKDGAKVVEDVSDIIEEYKELFGYKGGFSLAEDSEEFGVFSEDSADMRARICGCRENPQQMLPLKDDSDEIAMACEALLKEISSVSIPFSDLLHVVRMSPSVLQAALVELEIDGLIVREPGGFIALNTAGS</sequence>
<dbReference type="PANTHER" id="PTHR43022">
    <property type="entry name" value="PROTEIN SMF"/>
    <property type="match status" value="1"/>
</dbReference>
<dbReference type="Pfam" id="PF02481">
    <property type="entry name" value="DNA_processg_A"/>
    <property type="match status" value="1"/>
</dbReference>
<organism evidence="4 5">
    <name type="scientific">Candidatus Hydrogenosomobacter endosymbioticus</name>
    <dbReference type="NCBI Taxonomy" id="2558174"/>
    <lineage>
        <taxon>Bacteria</taxon>
        <taxon>Pseudomonadati</taxon>
        <taxon>Pseudomonadota</taxon>
        <taxon>Alphaproteobacteria</taxon>
        <taxon>Holosporales</taxon>
        <taxon>Holosporaceae</taxon>
        <taxon>Candidatus Hydrogenosomobacter</taxon>
    </lineage>
</organism>
<feature type="domain" description="Smf/DprA SLOG" evidence="2">
    <location>
        <begin position="74"/>
        <end position="281"/>
    </location>
</feature>
<dbReference type="EMBL" id="AP025225">
    <property type="protein sequence ID" value="BDB96211.1"/>
    <property type="molecule type" value="Genomic_DNA"/>
</dbReference>
<evidence type="ECO:0000256" key="1">
    <source>
        <dbReference type="ARBA" id="ARBA00006525"/>
    </source>
</evidence>
<reference evidence="4" key="1">
    <citation type="submission" date="2021-10" db="EMBL/GenBank/DDBJ databases">
        <title>Genome Sequence of The Candidatus Hydrogeosomobacter endosymbioticus, an Intracellular Bacterial Symbiont of the Anaerobic Ciliate GW7.</title>
        <authorList>
            <person name="Shiohama Y."/>
            <person name="Shinzato N."/>
        </authorList>
    </citation>
    <scope>NUCLEOTIDE SEQUENCE [LARGE SCALE GENOMIC DNA]</scope>
    <source>
        <strain evidence="4">200920</strain>
    </source>
</reference>
<dbReference type="Gene3D" id="3.40.50.450">
    <property type="match status" value="1"/>
</dbReference>
<dbReference type="InterPro" id="IPR057666">
    <property type="entry name" value="DrpA_SLOG"/>
</dbReference>
<evidence type="ECO:0000313" key="4">
    <source>
        <dbReference type="EMBL" id="BDB96211.1"/>
    </source>
</evidence>
<evidence type="ECO:0000259" key="3">
    <source>
        <dbReference type="Pfam" id="PF17782"/>
    </source>
</evidence>
<dbReference type="Pfam" id="PF17782">
    <property type="entry name" value="WHD_DprA"/>
    <property type="match status" value="1"/>
</dbReference>
<gene>
    <name evidence="4" type="ORF">HYD_3440</name>
</gene>
<evidence type="ECO:0000259" key="2">
    <source>
        <dbReference type="Pfam" id="PF02481"/>
    </source>
</evidence>
<dbReference type="Gene3D" id="1.10.10.10">
    <property type="entry name" value="Winged helix-like DNA-binding domain superfamily/Winged helix DNA-binding domain"/>
    <property type="match status" value="1"/>
</dbReference>
<dbReference type="Pfam" id="PF21102">
    <property type="entry name" value="DprA_N"/>
    <property type="match status" value="1"/>
</dbReference>